<sequence length="202" mass="22457">MWSPRNKEICTVPQNEITKLMIPDSSTMQITKESTTETLRTLDSSRYDAAVGPILVEGASVGDTLEVEVINVRTAEWGWTSISHDFGLIRNTFKEQLIHWKIFGRFASTGTSFLEGIRVRTDPFLGVIGTQPSRGHYGMIPPRHFGGNMDNRLLRAGSSLYLPCSVDGAMVSFGDPHAVQGDGEGVAVRRSRLRQEAMVRFR</sequence>
<feature type="non-terminal residue" evidence="1">
    <location>
        <position position="202"/>
    </location>
</feature>
<accession>T1B034</accession>
<dbReference type="AlphaFoldDB" id="T1B034"/>
<dbReference type="InterPro" id="IPR004304">
    <property type="entry name" value="FmdA_AmdA"/>
</dbReference>
<dbReference type="EMBL" id="AUZY01003962">
    <property type="protein sequence ID" value="EQD66196.1"/>
    <property type="molecule type" value="Genomic_DNA"/>
</dbReference>
<reference evidence="1" key="1">
    <citation type="submission" date="2013-08" db="EMBL/GenBank/DDBJ databases">
        <authorList>
            <person name="Mendez C."/>
            <person name="Richter M."/>
            <person name="Ferrer M."/>
            <person name="Sanchez J."/>
        </authorList>
    </citation>
    <scope>NUCLEOTIDE SEQUENCE</scope>
</reference>
<dbReference type="Pfam" id="PF03069">
    <property type="entry name" value="FmdA_AmdA"/>
    <property type="match status" value="2"/>
</dbReference>
<organism evidence="1">
    <name type="scientific">mine drainage metagenome</name>
    <dbReference type="NCBI Taxonomy" id="410659"/>
    <lineage>
        <taxon>unclassified sequences</taxon>
        <taxon>metagenomes</taxon>
        <taxon>ecological metagenomes</taxon>
    </lineage>
</organism>
<protein>
    <submittedName>
        <fullName evidence="1">Acetamidase/formamidase family protein</fullName>
    </submittedName>
</protein>
<dbReference type="PANTHER" id="PTHR31891">
    <property type="entry name" value="FORMAMIDASE C869.04-RELATED"/>
    <property type="match status" value="1"/>
</dbReference>
<gene>
    <name evidence="1" type="ORF">B1B_06222</name>
</gene>
<reference evidence="1" key="2">
    <citation type="journal article" date="2014" name="ISME J.">
        <title>Microbial stratification in low pH oxic and suboxic macroscopic growths along an acid mine drainage.</title>
        <authorList>
            <person name="Mendez-Garcia C."/>
            <person name="Mesa V."/>
            <person name="Sprenger R.R."/>
            <person name="Richter M."/>
            <person name="Diez M.S."/>
            <person name="Solano J."/>
            <person name="Bargiela R."/>
            <person name="Golyshina O.V."/>
            <person name="Manteca A."/>
            <person name="Ramos J.L."/>
            <person name="Gallego J.R."/>
            <person name="Llorente I."/>
            <person name="Martins Dos Santos V.A."/>
            <person name="Jensen O.N."/>
            <person name="Pelaez A.I."/>
            <person name="Sanchez J."/>
            <person name="Ferrer M."/>
        </authorList>
    </citation>
    <scope>NUCLEOTIDE SEQUENCE</scope>
</reference>
<dbReference type="SUPFAM" id="SSF141130">
    <property type="entry name" value="Acetamidase/Formamidase-like"/>
    <property type="match status" value="1"/>
</dbReference>
<dbReference type="Gene3D" id="2.60.120.580">
    <property type="entry name" value="Acetamidase/Formamidase-like domains"/>
    <property type="match status" value="2"/>
</dbReference>
<name>T1B034_9ZZZZ</name>
<dbReference type="GO" id="GO:0016811">
    <property type="term" value="F:hydrolase activity, acting on carbon-nitrogen (but not peptide) bonds, in linear amides"/>
    <property type="evidence" value="ECO:0007669"/>
    <property type="project" value="InterPro"/>
</dbReference>
<proteinExistence type="predicted"/>
<dbReference type="PANTHER" id="PTHR31891:SF1">
    <property type="entry name" value="FORMAMIDASE C869.04-RELATED"/>
    <property type="match status" value="1"/>
</dbReference>
<comment type="caution">
    <text evidence="1">The sequence shown here is derived from an EMBL/GenBank/DDBJ whole genome shotgun (WGS) entry which is preliminary data.</text>
</comment>
<evidence type="ECO:0000313" key="1">
    <source>
        <dbReference type="EMBL" id="EQD66196.1"/>
    </source>
</evidence>